<dbReference type="RefSeq" id="XP_003151314.2">
    <property type="nucleotide sequence ID" value="XM_003151266.2"/>
</dbReference>
<evidence type="ECO:0000313" key="1">
    <source>
        <dbReference type="EMBL" id="EFO12755.2"/>
    </source>
</evidence>
<proteinExistence type="predicted"/>
<feature type="non-terminal residue" evidence="1">
    <location>
        <position position="55"/>
    </location>
</feature>
<organism evidence="1">
    <name type="scientific">Loa loa</name>
    <name type="common">Eye worm</name>
    <name type="synonym">Filaria loa</name>
    <dbReference type="NCBI Taxonomy" id="7209"/>
    <lineage>
        <taxon>Eukaryota</taxon>
        <taxon>Metazoa</taxon>
        <taxon>Ecdysozoa</taxon>
        <taxon>Nematoda</taxon>
        <taxon>Chromadorea</taxon>
        <taxon>Rhabditida</taxon>
        <taxon>Spirurina</taxon>
        <taxon>Spiruromorpha</taxon>
        <taxon>Filarioidea</taxon>
        <taxon>Onchocercidae</taxon>
        <taxon>Loa</taxon>
    </lineage>
</organism>
<protein>
    <submittedName>
        <fullName evidence="1">Uncharacterized protein</fullName>
    </submittedName>
</protein>
<name>A0A1S0TF08_LOALO</name>
<reference evidence="1" key="1">
    <citation type="submission" date="2012-04" db="EMBL/GenBank/DDBJ databases">
        <title>The Genome Sequence of Loa loa.</title>
        <authorList>
            <consortium name="The Broad Institute Genome Sequencing Platform"/>
            <consortium name="Broad Institute Genome Sequencing Center for Infectious Disease"/>
            <person name="Nutman T.B."/>
            <person name="Fink D.L."/>
            <person name="Russ C."/>
            <person name="Young S."/>
            <person name="Zeng Q."/>
            <person name="Gargeya S."/>
            <person name="Alvarado L."/>
            <person name="Berlin A."/>
            <person name="Chapman S.B."/>
            <person name="Chen Z."/>
            <person name="Freedman E."/>
            <person name="Gellesch M."/>
            <person name="Goldberg J."/>
            <person name="Griggs A."/>
            <person name="Gujja S."/>
            <person name="Heilman E.R."/>
            <person name="Heiman D."/>
            <person name="Howarth C."/>
            <person name="Mehta T."/>
            <person name="Neiman D."/>
            <person name="Pearson M."/>
            <person name="Roberts A."/>
            <person name="Saif S."/>
            <person name="Shea T."/>
            <person name="Shenoy N."/>
            <person name="Sisk P."/>
            <person name="Stolte C."/>
            <person name="Sykes S."/>
            <person name="White J."/>
            <person name="Yandava C."/>
            <person name="Haas B."/>
            <person name="Henn M.R."/>
            <person name="Nusbaum C."/>
            <person name="Birren B."/>
        </authorList>
    </citation>
    <scope>NUCLEOTIDE SEQUENCE [LARGE SCALE GENOMIC DNA]</scope>
</reference>
<dbReference type="GeneID" id="9953272"/>
<dbReference type="InParanoid" id="A0A1S0TF08"/>
<dbReference type="EMBL" id="JH714763">
    <property type="protein sequence ID" value="EFO12755.2"/>
    <property type="molecule type" value="Genomic_DNA"/>
</dbReference>
<dbReference type="AlphaFoldDB" id="A0A1S0TF08"/>
<gene>
    <name evidence="1" type="ORF">LOAG_15778</name>
</gene>
<dbReference type="KEGG" id="loa:LOAG_15778"/>
<accession>A0A1S0TF08</accession>
<sequence>MKLLICPIRHICTETSRHRELITGLMFSVNKRTPNGGCDMKRFISSPFHQARVTQ</sequence>
<dbReference type="CTD" id="9953272"/>